<protein>
    <submittedName>
        <fullName evidence="2">Uncharacterized protein</fullName>
    </submittedName>
</protein>
<sequence length="82" mass="9217">MGQLTIRTTPEQEALIAKVQALSGEKTASKTLIAALYEFEPNRAKIRELQKKIEALENDFDNLKSVVVNYQNSQKALLNINI</sequence>
<gene>
    <name evidence="2" type="ordered locus">YpsIP31758_A0008</name>
</gene>
<evidence type="ECO:0000313" key="2">
    <source>
        <dbReference type="EMBL" id="ABS45612.1"/>
    </source>
</evidence>
<dbReference type="EMBL" id="CP000718">
    <property type="protein sequence ID" value="ABS45612.1"/>
    <property type="molecule type" value="Genomic_DNA"/>
</dbReference>
<evidence type="ECO:0000313" key="3">
    <source>
        <dbReference type="Proteomes" id="UP000002412"/>
    </source>
</evidence>
<organism evidence="2 3">
    <name type="scientific">Yersinia pseudotuberculosis serotype O:1b (strain IP 31758)</name>
    <dbReference type="NCBI Taxonomy" id="349747"/>
    <lineage>
        <taxon>Bacteria</taxon>
        <taxon>Pseudomonadati</taxon>
        <taxon>Pseudomonadota</taxon>
        <taxon>Gammaproteobacteria</taxon>
        <taxon>Enterobacterales</taxon>
        <taxon>Yersiniaceae</taxon>
        <taxon>Yersinia</taxon>
    </lineage>
</organism>
<name>A0A0U1QTA3_YERP3</name>
<dbReference type="RefSeq" id="WP_011988456.1">
    <property type="nucleotide sequence ID" value="NC_009704.1"/>
</dbReference>
<reference evidence="2 3" key="1">
    <citation type="journal article" date="2007" name="PLoS Genet.">
        <title>The complete genome sequence of Yersinia pseudotuberculosis IP31758, the causative agent of Far East scarlet-like fever.</title>
        <authorList>
            <person name="Eppinger M."/>
            <person name="Rosovitz M.J."/>
            <person name="Fricke W.F."/>
            <person name="Rasko D.A."/>
            <person name="Kokorina G."/>
            <person name="Fayolle C."/>
            <person name="Lindler L.E."/>
            <person name="Carniel E."/>
            <person name="Ravel J."/>
        </authorList>
    </citation>
    <scope>NUCLEOTIDE SEQUENCE [LARGE SCALE GENOMIC DNA]</scope>
    <source>
        <strain evidence="2 3">IP 31758</strain>
        <plasmid evidence="3">Plasmid plasmid_59kb</plasmid>
    </source>
</reference>
<dbReference type="KEGG" id="ypi:YpsIP31758_A0008"/>
<keyword evidence="1" id="KW-0175">Coiled coil</keyword>
<dbReference type="Proteomes" id="UP000002412">
    <property type="component" value="Plasmid p_59kb"/>
</dbReference>
<evidence type="ECO:0000256" key="1">
    <source>
        <dbReference type="SAM" id="Coils"/>
    </source>
</evidence>
<keyword evidence="2" id="KW-0614">Plasmid</keyword>
<dbReference type="AlphaFoldDB" id="A0A0U1QTA3"/>
<feature type="coiled-coil region" evidence="1">
    <location>
        <begin position="39"/>
        <end position="73"/>
    </location>
</feature>
<proteinExistence type="predicted"/>
<accession>A0A0U1QTA3</accession>
<geneLocation type="plasmid" evidence="3">
    <name>plasmid_59kb</name>
</geneLocation>
<dbReference type="HOGENOM" id="CLU_2557564_0_0_6"/>